<proteinExistence type="predicted"/>
<feature type="transmembrane region" description="Helical" evidence="2">
    <location>
        <begin position="157"/>
        <end position="182"/>
    </location>
</feature>
<protein>
    <submittedName>
        <fullName evidence="3">Uncharacterized protein</fullName>
    </submittedName>
</protein>
<name>A0A9W7G545_9STRA</name>
<reference evidence="4" key="1">
    <citation type="journal article" date="2023" name="Commun. Biol.">
        <title>Genome analysis of Parmales, the sister group of diatoms, reveals the evolutionary specialization of diatoms from phago-mixotrophs to photoautotrophs.</title>
        <authorList>
            <person name="Ban H."/>
            <person name="Sato S."/>
            <person name="Yoshikawa S."/>
            <person name="Yamada K."/>
            <person name="Nakamura Y."/>
            <person name="Ichinomiya M."/>
            <person name="Sato N."/>
            <person name="Blanc-Mathieu R."/>
            <person name="Endo H."/>
            <person name="Kuwata A."/>
            <person name="Ogata H."/>
        </authorList>
    </citation>
    <scope>NUCLEOTIDE SEQUENCE [LARGE SCALE GENOMIC DNA]</scope>
</reference>
<dbReference type="OrthoDB" id="10564294at2759"/>
<keyword evidence="4" id="KW-1185">Reference proteome</keyword>
<evidence type="ECO:0000313" key="3">
    <source>
        <dbReference type="EMBL" id="GMI36023.1"/>
    </source>
</evidence>
<organism evidence="3 4">
    <name type="scientific">Triparma columacea</name>
    <dbReference type="NCBI Taxonomy" id="722753"/>
    <lineage>
        <taxon>Eukaryota</taxon>
        <taxon>Sar</taxon>
        <taxon>Stramenopiles</taxon>
        <taxon>Ochrophyta</taxon>
        <taxon>Bolidophyceae</taxon>
        <taxon>Parmales</taxon>
        <taxon>Triparmaceae</taxon>
        <taxon>Triparma</taxon>
    </lineage>
</organism>
<evidence type="ECO:0000256" key="1">
    <source>
        <dbReference type="SAM" id="MobiDB-lite"/>
    </source>
</evidence>
<keyword evidence="2" id="KW-0812">Transmembrane</keyword>
<dbReference type="EMBL" id="BRYA01000935">
    <property type="protein sequence ID" value="GMI36023.1"/>
    <property type="molecule type" value="Genomic_DNA"/>
</dbReference>
<evidence type="ECO:0000256" key="2">
    <source>
        <dbReference type="SAM" id="Phobius"/>
    </source>
</evidence>
<accession>A0A9W7G545</accession>
<evidence type="ECO:0000313" key="4">
    <source>
        <dbReference type="Proteomes" id="UP001165065"/>
    </source>
</evidence>
<sequence length="291" mass="31798">MALRLQSEFDSLPVASVSAPPTKSVLSPEHTTEGPLQGTVVSLPPDAPTVVLGGSSPPLNPRSVYDGGYQSSSSHSVSNEITNPALAVASTVPSQDSQGANGGVQVARPGPTTVLNAIPIMSYGRTEDFDEIENMEGRERLVALFSMSRAIRMFSTIDMFIVLCYTFFFSNVFIVFSFGPLFGHLSAVRYSYRHARVYLGYYIFKILLDLMVLYFSGSLFSIFTLFVNMFVCSAVNRWCRVLKGVTEGERGRLLRGDLSGTGEGEQVGRNNDPNLPGRVIIMRSQRGEVNL</sequence>
<feature type="transmembrane region" description="Helical" evidence="2">
    <location>
        <begin position="202"/>
        <end position="227"/>
    </location>
</feature>
<feature type="region of interest" description="Disordered" evidence="1">
    <location>
        <begin position="15"/>
        <end position="35"/>
    </location>
</feature>
<gene>
    <name evidence="3" type="ORF">TrCOL_g13191</name>
</gene>
<keyword evidence="2" id="KW-0472">Membrane</keyword>
<comment type="caution">
    <text evidence="3">The sequence shown here is derived from an EMBL/GenBank/DDBJ whole genome shotgun (WGS) entry which is preliminary data.</text>
</comment>
<dbReference type="Proteomes" id="UP001165065">
    <property type="component" value="Unassembled WGS sequence"/>
</dbReference>
<dbReference type="AlphaFoldDB" id="A0A9W7G545"/>
<keyword evidence="2" id="KW-1133">Transmembrane helix</keyword>